<feature type="domain" description="Glycosyltransferase 2-like" evidence="1">
    <location>
        <begin position="5"/>
        <end position="120"/>
    </location>
</feature>
<dbReference type="Proteomes" id="UP001302652">
    <property type="component" value="Chromosome 1"/>
</dbReference>
<dbReference type="PANTHER" id="PTHR43685">
    <property type="entry name" value="GLYCOSYLTRANSFERASE"/>
    <property type="match status" value="1"/>
</dbReference>
<dbReference type="CDD" id="cd00761">
    <property type="entry name" value="Glyco_tranf_GTA_type"/>
    <property type="match status" value="1"/>
</dbReference>
<keyword evidence="2" id="KW-0808">Transferase</keyword>
<dbReference type="EMBL" id="CP136513">
    <property type="protein sequence ID" value="WOD18681.1"/>
    <property type="molecule type" value="Genomic_DNA"/>
</dbReference>
<dbReference type="GO" id="GO:0016757">
    <property type="term" value="F:glycosyltransferase activity"/>
    <property type="evidence" value="ECO:0007669"/>
    <property type="project" value="UniProtKB-KW"/>
</dbReference>
<proteinExistence type="predicted"/>
<organism evidence="2 3">
    <name type="scientific">Paraburkholderia kirstenboschensis</name>
    <dbReference type="NCBI Taxonomy" id="1245436"/>
    <lineage>
        <taxon>Bacteria</taxon>
        <taxon>Pseudomonadati</taxon>
        <taxon>Pseudomonadota</taxon>
        <taxon>Betaproteobacteria</taxon>
        <taxon>Burkholderiales</taxon>
        <taxon>Burkholderiaceae</taxon>
        <taxon>Paraburkholderia</taxon>
    </lineage>
</organism>
<keyword evidence="3" id="KW-1185">Reference proteome</keyword>
<protein>
    <submittedName>
        <fullName evidence="2">Glycosyltransferase family 2 protein</fullName>
        <ecNumber evidence="2">2.4.-.-</ecNumber>
    </submittedName>
</protein>
<dbReference type="SUPFAM" id="SSF53448">
    <property type="entry name" value="Nucleotide-diphospho-sugar transferases"/>
    <property type="match status" value="1"/>
</dbReference>
<dbReference type="RefSeq" id="WP_317020937.1">
    <property type="nucleotide sequence ID" value="NZ_CP136513.1"/>
</dbReference>
<dbReference type="EC" id="2.4.-.-" evidence="2"/>
<accession>A0ABZ0EQ11</accession>
<sequence>MPKVSVLLPTFRRNESGKLARAITTVLDQSFTDFELFVVDDGSSDGSAETIQQFCRSDPRVIHVRFEENVGLPALTTAKAFRQSRGELIAWMFDDCEWEPNYLHEMVSALDSHSSAGIAYAQCEAHFASGSKIIGEPVNIAKLKTGDNHIPNGATVVRREVFYSIGWYDPRILLVRNNDWDFLQRAIDSVEFLFVPQVLSHEFGVALADSLGNSYDTDFDLVKKITSSNRSAELHPDCVENCDILSIPADISLNEELTETYLRIVIQYVIKGWRQALLPKLASVNAFSSYSDVLSSQPEMLKWWSSAMAKSSYKQIEQKNIYIHQQIDYAEKQHIYINSLHDKINEQSEYIQTQRAILDEQAAHIQMQLAKLEEREAYIASLLANSASQSVLCRKARSLISRIVRRRATR</sequence>
<evidence type="ECO:0000259" key="1">
    <source>
        <dbReference type="Pfam" id="PF00535"/>
    </source>
</evidence>
<name>A0ABZ0EQ11_9BURK</name>
<dbReference type="InterPro" id="IPR029044">
    <property type="entry name" value="Nucleotide-diphossugar_trans"/>
</dbReference>
<keyword evidence="2" id="KW-0328">Glycosyltransferase</keyword>
<gene>
    <name evidence="2" type="ORF">RW095_38945</name>
</gene>
<dbReference type="Gene3D" id="3.90.550.10">
    <property type="entry name" value="Spore Coat Polysaccharide Biosynthesis Protein SpsA, Chain A"/>
    <property type="match status" value="1"/>
</dbReference>
<dbReference type="InterPro" id="IPR001173">
    <property type="entry name" value="Glyco_trans_2-like"/>
</dbReference>
<evidence type="ECO:0000313" key="2">
    <source>
        <dbReference type="EMBL" id="WOD18681.1"/>
    </source>
</evidence>
<evidence type="ECO:0000313" key="3">
    <source>
        <dbReference type="Proteomes" id="UP001302652"/>
    </source>
</evidence>
<reference evidence="2 3" key="1">
    <citation type="submission" date="2023-10" db="EMBL/GenBank/DDBJ databases">
        <title>Surface-active antibiotics is a multifunctional adaptation for post-fire microbes.</title>
        <authorList>
            <person name="Liu M.D."/>
            <person name="Du Y."/>
            <person name="Koupaei S.K."/>
            <person name="Kim N.R."/>
            <person name="Zhang W."/>
            <person name="Traxler M.F."/>
        </authorList>
    </citation>
    <scope>NUCLEOTIDE SEQUENCE [LARGE SCALE GENOMIC DNA]</scope>
    <source>
        <strain evidence="2 3">F3</strain>
    </source>
</reference>
<dbReference type="Pfam" id="PF00535">
    <property type="entry name" value="Glycos_transf_2"/>
    <property type="match status" value="1"/>
</dbReference>
<dbReference type="InterPro" id="IPR050834">
    <property type="entry name" value="Glycosyltransf_2"/>
</dbReference>
<dbReference type="PANTHER" id="PTHR43685:SF2">
    <property type="entry name" value="GLYCOSYLTRANSFERASE 2-LIKE DOMAIN-CONTAINING PROTEIN"/>
    <property type="match status" value="1"/>
</dbReference>